<dbReference type="Pfam" id="PF02827">
    <property type="entry name" value="PKI"/>
    <property type="match status" value="1"/>
</dbReference>
<dbReference type="GO" id="GO:0004862">
    <property type="term" value="F:cAMP-dependent protein kinase inhibitor activity"/>
    <property type="evidence" value="ECO:0007669"/>
    <property type="project" value="InterPro"/>
</dbReference>
<dbReference type="Proteomes" id="UP001142055">
    <property type="component" value="Chromosome 1"/>
</dbReference>
<feature type="region of interest" description="Disordered" evidence="4">
    <location>
        <begin position="56"/>
        <end position="89"/>
    </location>
</feature>
<evidence type="ECO:0000313" key="5">
    <source>
        <dbReference type="EMBL" id="KAJ6221624.1"/>
    </source>
</evidence>
<comment type="caution">
    <text evidence="5">The sequence shown here is derived from an EMBL/GenBank/DDBJ whole genome shotgun (WGS) entry which is preliminary data.</text>
</comment>
<evidence type="ECO:0000256" key="1">
    <source>
        <dbReference type="ARBA" id="ARBA00002844"/>
    </source>
</evidence>
<proteinExistence type="inferred from homology"/>
<comment type="function">
    <text evidence="1">Extremely potent competitive inhibitor of cAMP-dependent protein kinase activity, this protein interacts with the catalytic subunit of the enzyme after the cAMP-induced dissociation of its regulatory chains.</text>
</comment>
<evidence type="ECO:0000313" key="6">
    <source>
        <dbReference type="Proteomes" id="UP001142055"/>
    </source>
</evidence>
<evidence type="ECO:0000256" key="3">
    <source>
        <dbReference type="ARBA" id="ARBA00023013"/>
    </source>
</evidence>
<name>A0A9Q0M9V8_BLOTA</name>
<feature type="compositionally biased region" description="Low complexity" evidence="4">
    <location>
        <begin position="64"/>
        <end position="89"/>
    </location>
</feature>
<comment type="similarity">
    <text evidence="2">Belongs to the PKI family.</text>
</comment>
<gene>
    <name evidence="5" type="ORF">RDWZM_000169</name>
</gene>
<reference evidence="5" key="1">
    <citation type="submission" date="2022-12" db="EMBL/GenBank/DDBJ databases">
        <title>Genome assemblies of Blomia tropicalis.</title>
        <authorList>
            <person name="Cui Y."/>
        </authorList>
    </citation>
    <scope>NUCLEOTIDE SEQUENCE</scope>
    <source>
        <tissue evidence="5">Adult mites</tissue>
    </source>
</reference>
<evidence type="ECO:0000256" key="2">
    <source>
        <dbReference type="ARBA" id="ARBA00006393"/>
    </source>
</evidence>
<dbReference type="EMBL" id="JAPWDV010000001">
    <property type="protein sequence ID" value="KAJ6221624.1"/>
    <property type="molecule type" value="Genomic_DNA"/>
</dbReference>
<protein>
    <submittedName>
        <fullName evidence="5">Uncharacterized protein</fullName>
    </submittedName>
</protein>
<accession>A0A9Q0M9V8</accession>
<dbReference type="AlphaFoldDB" id="A0A9Q0M9V8"/>
<sequence>MECAPSTSTSPVFVQEFLSTGRTGRRNALGDILDEKTAYITTAGLSDQLEAMSFGADGCAPSTSGMNVSTTSASSSSPTGTSGSIGPNS</sequence>
<dbReference type="InterPro" id="IPR004171">
    <property type="entry name" value="cAMP_dep_PKI"/>
</dbReference>
<keyword evidence="6" id="KW-1185">Reference proteome</keyword>
<keyword evidence="3" id="KW-0649">Protein kinase inhibitor</keyword>
<evidence type="ECO:0000256" key="4">
    <source>
        <dbReference type="SAM" id="MobiDB-lite"/>
    </source>
</evidence>
<organism evidence="5 6">
    <name type="scientific">Blomia tropicalis</name>
    <name type="common">Mite</name>
    <dbReference type="NCBI Taxonomy" id="40697"/>
    <lineage>
        <taxon>Eukaryota</taxon>
        <taxon>Metazoa</taxon>
        <taxon>Ecdysozoa</taxon>
        <taxon>Arthropoda</taxon>
        <taxon>Chelicerata</taxon>
        <taxon>Arachnida</taxon>
        <taxon>Acari</taxon>
        <taxon>Acariformes</taxon>
        <taxon>Sarcoptiformes</taxon>
        <taxon>Astigmata</taxon>
        <taxon>Glycyphagoidea</taxon>
        <taxon>Echimyopodidae</taxon>
        <taxon>Blomia</taxon>
    </lineage>
</organism>